<name>A0A6J4U7Q7_9BACT</name>
<feature type="non-terminal residue" evidence="2">
    <location>
        <position position="1"/>
    </location>
</feature>
<keyword evidence="2" id="KW-0436">Ligase</keyword>
<proteinExistence type="predicted"/>
<organism evidence="2">
    <name type="scientific">uncultured Thermomicrobiales bacterium</name>
    <dbReference type="NCBI Taxonomy" id="1645740"/>
    <lineage>
        <taxon>Bacteria</taxon>
        <taxon>Pseudomonadati</taxon>
        <taxon>Thermomicrobiota</taxon>
        <taxon>Thermomicrobia</taxon>
        <taxon>Thermomicrobiales</taxon>
        <taxon>environmental samples</taxon>
    </lineage>
</organism>
<accession>A0A6J4U7Q7</accession>
<feature type="compositionally biased region" description="Basic and acidic residues" evidence="1">
    <location>
        <begin position="109"/>
        <end position="128"/>
    </location>
</feature>
<feature type="compositionally biased region" description="Basic residues" evidence="1">
    <location>
        <begin position="189"/>
        <end position="199"/>
    </location>
</feature>
<evidence type="ECO:0000313" key="2">
    <source>
        <dbReference type="EMBL" id="CAA9540909.1"/>
    </source>
</evidence>
<feature type="compositionally biased region" description="Basic residues" evidence="1">
    <location>
        <begin position="161"/>
        <end position="177"/>
    </location>
</feature>
<reference evidence="2" key="1">
    <citation type="submission" date="2020-02" db="EMBL/GenBank/DDBJ databases">
        <authorList>
            <person name="Meier V. D."/>
        </authorList>
    </citation>
    <scope>NUCLEOTIDE SEQUENCE</scope>
    <source>
        <strain evidence="2">AVDCRST_MAG49</strain>
    </source>
</reference>
<feature type="compositionally biased region" description="Basic residues" evidence="1">
    <location>
        <begin position="73"/>
        <end position="87"/>
    </location>
</feature>
<feature type="compositionally biased region" description="Basic residues" evidence="1">
    <location>
        <begin position="375"/>
        <end position="389"/>
    </location>
</feature>
<dbReference type="GO" id="GO:0004075">
    <property type="term" value="F:biotin carboxylase activity"/>
    <property type="evidence" value="ECO:0007669"/>
    <property type="project" value="UniProtKB-EC"/>
</dbReference>
<evidence type="ECO:0000256" key="1">
    <source>
        <dbReference type="SAM" id="MobiDB-lite"/>
    </source>
</evidence>
<feature type="region of interest" description="Disordered" evidence="1">
    <location>
        <begin position="1"/>
        <end position="477"/>
    </location>
</feature>
<dbReference type="AlphaFoldDB" id="A0A6J4U7Q7"/>
<feature type="compositionally biased region" description="Low complexity" evidence="1">
    <location>
        <begin position="245"/>
        <end position="257"/>
    </location>
</feature>
<dbReference type="EMBL" id="CADCWG010000053">
    <property type="protein sequence ID" value="CAA9540909.1"/>
    <property type="molecule type" value="Genomic_DNA"/>
</dbReference>
<feature type="compositionally biased region" description="Basic residues" evidence="1">
    <location>
        <begin position="344"/>
        <end position="366"/>
    </location>
</feature>
<feature type="compositionally biased region" description="Basic residues" evidence="1">
    <location>
        <begin position="34"/>
        <end position="57"/>
    </location>
</feature>
<feature type="compositionally biased region" description="Basic and acidic residues" evidence="1">
    <location>
        <begin position="390"/>
        <end position="421"/>
    </location>
</feature>
<dbReference type="EC" id="6.3.4.14" evidence="2"/>
<feature type="non-terminal residue" evidence="2">
    <location>
        <position position="477"/>
    </location>
</feature>
<gene>
    <name evidence="2" type="ORF">AVDCRST_MAG49-854</name>
</gene>
<feature type="compositionally biased region" description="Basic and acidic residues" evidence="1">
    <location>
        <begin position="8"/>
        <end position="19"/>
    </location>
</feature>
<protein>
    <submittedName>
        <fullName evidence="2">Biotin carboxylase of acetyl-CoA carboxylase</fullName>
        <ecNumber evidence="2">6.3.4.14</ecNumber>
    </submittedName>
</protein>
<feature type="compositionally biased region" description="Basic residues" evidence="1">
    <location>
        <begin position="301"/>
        <end position="313"/>
    </location>
</feature>
<feature type="compositionally biased region" description="Basic residues" evidence="1">
    <location>
        <begin position="215"/>
        <end position="229"/>
    </location>
</feature>
<sequence length="477" mass="52457">GRPPLSEGPDREPWRDRASRAARVPGPRDPGRGRLQRGRPRLARRPPGRPGRLHRTGGSRPVLQQHPGGDQRRARHRLRRAPPRLRVPRREPRPGGDLRPGWRRLRRSAAGDHREDGQQGPRPADDAGRGGAVAAGHRRTGPEPRRGAGGSPPDRLPRDHQGRRRRWRPRDARRHGRRGADAAGAGRPGRGRGGLRQRRGLPGALPRAAPPRRGPGARRPPRPRRRARRAGLLAPAPPPEGDRGSAGAEPAAQGARDAAPRRGQGRQGGPVHRRRHARVPAGPGRALLLHGDERPDPGRAPSHRSRDRGRPRRLAVADRGRAAADARQPRDGAGRSRDRGPDHRRGRIRRLPAQRRHRRHLRRTRRSGGSSRLPPLRRLHRAAVLRRPPRQGDHLGARPDRGARPDGAGARRDGRDGDHPHGAAPAPVDRRRGVPPGGGPHRLHPRLPRPAGRGRPPRVGRRPADPGSGRTRRGRPV</sequence>
<feature type="compositionally biased region" description="Basic and acidic residues" evidence="1">
    <location>
        <begin position="315"/>
        <end position="343"/>
    </location>
</feature>